<dbReference type="AlphaFoldDB" id="A0A222FE99"/>
<name>A0A222FE99_9GAMM</name>
<feature type="coiled-coil region" evidence="1">
    <location>
        <begin position="141"/>
        <end position="168"/>
    </location>
</feature>
<feature type="signal peptide" evidence="2">
    <location>
        <begin position="1"/>
        <end position="21"/>
    </location>
</feature>
<evidence type="ECO:0008006" key="5">
    <source>
        <dbReference type="Google" id="ProtNLM"/>
    </source>
</evidence>
<organism evidence="3 4">
    <name type="scientific">Bacterioplanes sanyensis</name>
    <dbReference type="NCBI Taxonomy" id="1249553"/>
    <lineage>
        <taxon>Bacteria</taxon>
        <taxon>Pseudomonadati</taxon>
        <taxon>Pseudomonadota</taxon>
        <taxon>Gammaproteobacteria</taxon>
        <taxon>Oceanospirillales</taxon>
        <taxon>Oceanospirillaceae</taxon>
        <taxon>Bacterioplanes</taxon>
    </lineage>
</organism>
<evidence type="ECO:0000256" key="1">
    <source>
        <dbReference type="SAM" id="Coils"/>
    </source>
</evidence>
<evidence type="ECO:0000313" key="3">
    <source>
        <dbReference type="EMBL" id="ASP37415.1"/>
    </source>
</evidence>
<gene>
    <name evidence="3" type="ORF">CHH28_01390</name>
</gene>
<keyword evidence="1" id="KW-0175">Coiled coil</keyword>
<keyword evidence="2" id="KW-0732">Signal</keyword>
<feature type="chain" id="PRO_5011990710" description="Conjugal transfer protein TraF" evidence="2">
    <location>
        <begin position="22"/>
        <end position="549"/>
    </location>
</feature>
<dbReference type="InterPro" id="IPR032811">
    <property type="entry name" value="Put_conjugal_transfer"/>
</dbReference>
<dbReference type="Proteomes" id="UP000202440">
    <property type="component" value="Chromosome"/>
</dbReference>
<proteinExistence type="predicted"/>
<sequence>MNKPSLLAMAVALAYVTTPLAAPFMPMDARGMAMGHTGVASAQRAHAPAYNPSLLAQADDSDDFALILPQLGVQVRDEEELAQTAEDISDDLQPRLERLIDGDGAIPGYEERIESLDAAIRAFDVAVRNALNSSGPIDQRLDDLATTNTALRSELDDIEDSLQEVNSVSTELTDALRSISGNPLSGRLGVAASMAFPGKQFAAAVSVRGKAMFSGRALFTDSDLGLIDAYAPAGLQYTRAAQAASDDVARALELAQDSPGQPEVILLAELNRDDNNNGVRDLEENLNNILGFDFTSEQGVEIFRDGTLTEEASDPDLDSRVEGVGIAIAEVGLSLAREFSIADRAVAIGVTPKVQRVSTFHYVTEVDNEEEFEIDDIEDSREDYSSFNMDIGASMRFGHLSRITAGLMIKDVLGGDYDYQATEVRTGLNPANPVTVKGGTISLDPQVRAAISYSDGTTTLAFDLDLIENDPVAYEIPTQYAAFGAEFDLWNTLQLRGGYRANLAATDSDVMSAGFGISPFGIHLDIAVVANPSKLEKEAGVALETGFYF</sequence>
<reference evidence="3 4" key="1">
    <citation type="submission" date="2017-07" db="EMBL/GenBank/DDBJ databases">
        <title>Annotated genome sequence of Bacterioplanes sanyensis isolated from Red Sea.</title>
        <authorList>
            <person name="Rehman Z.U."/>
        </authorList>
    </citation>
    <scope>NUCLEOTIDE SEQUENCE [LARGE SCALE GENOMIC DNA]</scope>
    <source>
        <strain evidence="3 4">NV9</strain>
    </source>
</reference>
<dbReference type="Pfam" id="PF13729">
    <property type="entry name" value="TraF_2"/>
    <property type="match status" value="1"/>
</dbReference>
<protein>
    <recommendedName>
        <fullName evidence="5">Conjugal transfer protein TraF</fullName>
    </recommendedName>
</protein>
<keyword evidence="4" id="KW-1185">Reference proteome</keyword>
<dbReference type="RefSeq" id="WP_094058633.1">
    <property type="nucleotide sequence ID" value="NZ_CP022530.1"/>
</dbReference>
<dbReference type="OrthoDB" id="6077588at2"/>
<evidence type="ECO:0000313" key="4">
    <source>
        <dbReference type="Proteomes" id="UP000202440"/>
    </source>
</evidence>
<dbReference type="EMBL" id="CP022530">
    <property type="protein sequence ID" value="ASP37415.1"/>
    <property type="molecule type" value="Genomic_DNA"/>
</dbReference>
<dbReference type="Gene3D" id="2.40.160.60">
    <property type="entry name" value="Outer membrane protein transport protein (OMPP1/FadL/TodX)"/>
    <property type="match status" value="1"/>
</dbReference>
<accession>A0A222FE99</accession>
<dbReference type="KEGG" id="bsan:CHH28_01390"/>
<evidence type="ECO:0000256" key="2">
    <source>
        <dbReference type="SAM" id="SignalP"/>
    </source>
</evidence>